<keyword evidence="3" id="KW-1185">Reference proteome</keyword>
<dbReference type="AlphaFoldDB" id="B4QRA3"/>
<gene>
    <name evidence="2" type="primary">Dsim\GD12720</name>
    <name evidence="2" type="ORF">Dsim_GD12720</name>
</gene>
<name>B4QRA3_DROSI</name>
<accession>B4QRA3</accession>
<dbReference type="Proteomes" id="UP000000304">
    <property type="component" value="Chromosome 3L"/>
</dbReference>
<dbReference type="HOGENOM" id="CLU_2148458_0_0_1"/>
<evidence type="ECO:0000256" key="1">
    <source>
        <dbReference type="SAM" id="MobiDB-lite"/>
    </source>
</evidence>
<dbReference type="EMBL" id="CM000363">
    <property type="protein sequence ID" value="EDX10233.1"/>
    <property type="molecule type" value="Genomic_DNA"/>
</dbReference>
<reference evidence="2 3" key="1">
    <citation type="journal article" date="2007" name="Nature">
        <title>Evolution of genes and genomes on the Drosophila phylogeny.</title>
        <authorList>
            <consortium name="Drosophila 12 Genomes Consortium"/>
            <person name="Clark A.G."/>
            <person name="Eisen M.B."/>
            <person name="Smith D.R."/>
            <person name="Bergman C.M."/>
            <person name="Oliver B."/>
            <person name="Markow T.A."/>
            <person name="Kaufman T.C."/>
            <person name="Kellis M."/>
            <person name="Gelbart W."/>
            <person name="Iyer V.N."/>
            <person name="Pollard D.A."/>
            <person name="Sackton T.B."/>
            <person name="Larracuente A.M."/>
            <person name="Singh N.D."/>
            <person name="Abad J.P."/>
            <person name="Abt D.N."/>
            <person name="Adryan B."/>
            <person name="Aguade M."/>
            <person name="Akashi H."/>
            <person name="Anderson W.W."/>
            <person name="Aquadro C.F."/>
            <person name="Ardell D.H."/>
            <person name="Arguello R."/>
            <person name="Artieri C.G."/>
            <person name="Barbash D.A."/>
            <person name="Barker D."/>
            <person name="Barsanti P."/>
            <person name="Batterham P."/>
            <person name="Batzoglou S."/>
            <person name="Begun D."/>
            <person name="Bhutkar A."/>
            <person name="Blanco E."/>
            <person name="Bosak S.A."/>
            <person name="Bradley R.K."/>
            <person name="Brand A.D."/>
            <person name="Brent M.R."/>
            <person name="Brooks A.N."/>
            <person name="Brown R.H."/>
            <person name="Butlin R.K."/>
            <person name="Caggese C."/>
            <person name="Calvi B.R."/>
            <person name="Bernardo de Carvalho A."/>
            <person name="Caspi A."/>
            <person name="Castrezana S."/>
            <person name="Celniker S.E."/>
            <person name="Chang J.L."/>
            <person name="Chapple C."/>
            <person name="Chatterji S."/>
            <person name="Chinwalla A."/>
            <person name="Civetta A."/>
            <person name="Clifton S.W."/>
            <person name="Comeron J.M."/>
            <person name="Costello J.C."/>
            <person name="Coyne J.A."/>
            <person name="Daub J."/>
            <person name="David R.G."/>
            <person name="Delcher A.L."/>
            <person name="Delehaunty K."/>
            <person name="Do C.B."/>
            <person name="Ebling H."/>
            <person name="Edwards K."/>
            <person name="Eickbush T."/>
            <person name="Evans J.D."/>
            <person name="Filipski A."/>
            <person name="Findeiss S."/>
            <person name="Freyhult E."/>
            <person name="Fulton L."/>
            <person name="Fulton R."/>
            <person name="Garcia A.C."/>
            <person name="Gardiner A."/>
            <person name="Garfield D.A."/>
            <person name="Garvin B.E."/>
            <person name="Gibson G."/>
            <person name="Gilbert D."/>
            <person name="Gnerre S."/>
            <person name="Godfrey J."/>
            <person name="Good R."/>
            <person name="Gotea V."/>
            <person name="Gravely B."/>
            <person name="Greenberg A.J."/>
            <person name="Griffiths-Jones S."/>
            <person name="Gross S."/>
            <person name="Guigo R."/>
            <person name="Gustafson E.A."/>
            <person name="Haerty W."/>
            <person name="Hahn M.W."/>
            <person name="Halligan D.L."/>
            <person name="Halpern A.L."/>
            <person name="Halter G.M."/>
            <person name="Han M.V."/>
            <person name="Heger A."/>
            <person name="Hillier L."/>
            <person name="Hinrichs A.S."/>
            <person name="Holmes I."/>
            <person name="Hoskins R.A."/>
            <person name="Hubisz M.J."/>
            <person name="Hultmark D."/>
            <person name="Huntley M.A."/>
            <person name="Jaffe D.B."/>
            <person name="Jagadeeshan S."/>
            <person name="Jeck W.R."/>
            <person name="Johnson J."/>
            <person name="Jones C.D."/>
            <person name="Jordan W.C."/>
            <person name="Karpen G.H."/>
            <person name="Kataoka E."/>
            <person name="Keightley P.D."/>
            <person name="Kheradpour P."/>
            <person name="Kirkness E.F."/>
            <person name="Koerich L.B."/>
            <person name="Kristiansen K."/>
            <person name="Kudrna D."/>
            <person name="Kulathinal R.J."/>
            <person name="Kumar S."/>
            <person name="Kwok R."/>
            <person name="Lander E."/>
            <person name="Langley C.H."/>
            <person name="Lapoint R."/>
            <person name="Lazzaro B.P."/>
            <person name="Lee S.J."/>
            <person name="Levesque L."/>
            <person name="Li R."/>
            <person name="Lin C.F."/>
            <person name="Lin M.F."/>
            <person name="Lindblad-Toh K."/>
            <person name="Llopart A."/>
            <person name="Long M."/>
            <person name="Low L."/>
            <person name="Lozovsky E."/>
            <person name="Lu J."/>
            <person name="Luo M."/>
            <person name="Machado C.A."/>
            <person name="Makalowski W."/>
            <person name="Marzo M."/>
            <person name="Matsuda M."/>
            <person name="Matzkin L."/>
            <person name="McAllister B."/>
            <person name="McBride C.S."/>
            <person name="McKernan B."/>
            <person name="McKernan K."/>
            <person name="Mendez-Lago M."/>
            <person name="Minx P."/>
            <person name="Mollenhauer M.U."/>
            <person name="Montooth K."/>
            <person name="Mount S.M."/>
            <person name="Mu X."/>
            <person name="Myers E."/>
            <person name="Negre B."/>
            <person name="Newfeld S."/>
            <person name="Nielsen R."/>
            <person name="Noor M.A."/>
            <person name="O'Grady P."/>
            <person name="Pachter L."/>
            <person name="Papaceit M."/>
            <person name="Parisi M.J."/>
            <person name="Parisi M."/>
            <person name="Parts L."/>
            <person name="Pedersen J.S."/>
            <person name="Pesole G."/>
            <person name="Phillippy A.M."/>
            <person name="Ponting C.P."/>
            <person name="Pop M."/>
            <person name="Porcelli D."/>
            <person name="Powell J.R."/>
            <person name="Prohaska S."/>
            <person name="Pruitt K."/>
            <person name="Puig M."/>
            <person name="Quesneville H."/>
            <person name="Ram K.R."/>
            <person name="Rand D."/>
            <person name="Rasmussen M.D."/>
            <person name="Reed L.K."/>
            <person name="Reenan R."/>
            <person name="Reily A."/>
            <person name="Remington K.A."/>
            <person name="Rieger T.T."/>
            <person name="Ritchie M.G."/>
            <person name="Robin C."/>
            <person name="Rogers Y.H."/>
            <person name="Rohde C."/>
            <person name="Rozas J."/>
            <person name="Rubenfield M.J."/>
            <person name="Ruiz A."/>
            <person name="Russo S."/>
            <person name="Salzberg S.L."/>
            <person name="Sanchez-Gracia A."/>
            <person name="Saranga D.J."/>
            <person name="Sato H."/>
            <person name="Schaeffer S.W."/>
            <person name="Schatz M.C."/>
            <person name="Schlenke T."/>
            <person name="Schwartz R."/>
            <person name="Segarra C."/>
            <person name="Singh R.S."/>
            <person name="Sirot L."/>
            <person name="Sirota M."/>
            <person name="Sisneros N.B."/>
            <person name="Smith C.D."/>
            <person name="Smith T.F."/>
            <person name="Spieth J."/>
            <person name="Stage D.E."/>
            <person name="Stark A."/>
            <person name="Stephan W."/>
            <person name="Strausberg R.L."/>
            <person name="Strempel S."/>
            <person name="Sturgill D."/>
            <person name="Sutton G."/>
            <person name="Sutton G.G."/>
            <person name="Tao W."/>
            <person name="Teichmann S."/>
            <person name="Tobari Y.N."/>
            <person name="Tomimura Y."/>
            <person name="Tsolas J.M."/>
            <person name="Valente V.L."/>
            <person name="Venter E."/>
            <person name="Venter J.C."/>
            <person name="Vicario S."/>
            <person name="Vieira F.G."/>
            <person name="Vilella A.J."/>
            <person name="Villasante A."/>
            <person name="Walenz B."/>
            <person name="Wang J."/>
            <person name="Wasserman M."/>
            <person name="Watts T."/>
            <person name="Wilson D."/>
            <person name="Wilson R.K."/>
            <person name="Wing R.A."/>
            <person name="Wolfner M.F."/>
            <person name="Wong A."/>
            <person name="Wong G.K."/>
            <person name="Wu C.I."/>
            <person name="Wu G."/>
            <person name="Yamamoto D."/>
            <person name="Yang H.P."/>
            <person name="Yang S.P."/>
            <person name="Yorke J.A."/>
            <person name="Yoshida K."/>
            <person name="Zdobnov E."/>
            <person name="Zhang P."/>
            <person name="Zhang Y."/>
            <person name="Zimin A.V."/>
            <person name="Baldwin J."/>
            <person name="Abdouelleil A."/>
            <person name="Abdulkadir J."/>
            <person name="Abebe A."/>
            <person name="Abera B."/>
            <person name="Abreu J."/>
            <person name="Acer S.C."/>
            <person name="Aftuck L."/>
            <person name="Alexander A."/>
            <person name="An P."/>
            <person name="Anderson E."/>
            <person name="Anderson S."/>
            <person name="Arachi H."/>
            <person name="Azer M."/>
            <person name="Bachantsang P."/>
            <person name="Barry A."/>
            <person name="Bayul T."/>
            <person name="Berlin A."/>
            <person name="Bessette D."/>
            <person name="Bloom T."/>
            <person name="Blye J."/>
            <person name="Boguslavskiy L."/>
            <person name="Bonnet C."/>
            <person name="Boukhgalter B."/>
            <person name="Bourzgui I."/>
            <person name="Brown A."/>
            <person name="Cahill P."/>
            <person name="Channer S."/>
            <person name="Cheshatsang Y."/>
            <person name="Chuda L."/>
            <person name="Citroen M."/>
            <person name="Collymore A."/>
            <person name="Cooke P."/>
            <person name="Costello M."/>
            <person name="D'Aco K."/>
            <person name="Daza R."/>
            <person name="De Haan G."/>
            <person name="DeGray S."/>
            <person name="DeMaso C."/>
            <person name="Dhargay N."/>
            <person name="Dooley K."/>
            <person name="Dooley E."/>
            <person name="Doricent M."/>
            <person name="Dorje P."/>
            <person name="Dorjee K."/>
            <person name="Dupes A."/>
            <person name="Elong R."/>
            <person name="Falk J."/>
            <person name="Farina A."/>
            <person name="Faro S."/>
            <person name="Ferguson D."/>
            <person name="Fisher S."/>
            <person name="Foley C.D."/>
            <person name="Franke A."/>
            <person name="Friedrich D."/>
            <person name="Gadbois L."/>
            <person name="Gearin G."/>
            <person name="Gearin C.R."/>
            <person name="Giannoukos G."/>
            <person name="Goode T."/>
            <person name="Graham J."/>
            <person name="Grandbois E."/>
            <person name="Grewal S."/>
            <person name="Gyaltsen K."/>
            <person name="Hafez N."/>
            <person name="Hagos B."/>
            <person name="Hall J."/>
            <person name="Henson C."/>
            <person name="Hollinger A."/>
            <person name="Honan T."/>
            <person name="Huard M.D."/>
            <person name="Hughes L."/>
            <person name="Hurhula B."/>
            <person name="Husby M.E."/>
            <person name="Kamat A."/>
            <person name="Kanga B."/>
            <person name="Kashin S."/>
            <person name="Khazanovich D."/>
            <person name="Kisner P."/>
            <person name="Lance K."/>
            <person name="Lara M."/>
            <person name="Lee W."/>
            <person name="Lennon N."/>
            <person name="Letendre F."/>
            <person name="LeVine R."/>
            <person name="Lipovsky A."/>
            <person name="Liu X."/>
            <person name="Liu J."/>
            <person name="Liu S."/>
            <person name="Lokyitsang T."/>
            <person name="Lokyitsang Y."/>
            <person name="Lubonja R."/>
            <person name="Lui A."/>
            <person name="MacDonald P."/>
            <person name="Magnisalis V."/>
            <person name="Maru K."/>
            <person name="Matthews C."/>
            <person name="McCusker W."/>
            <person name="McDonough S."/>
            <person name="Mehta T."/>
            <person name="Meldrim J."/>
            <person name="Meneus L."/>
            <person name="Mihai O."/>
            <person name="Mihalev A."/>
            <person name="Mihova T."/>
            <person name="Mittelman R."/>
            <person name="Mlenga V."/>
            <person name="Montmayeur A."/>
            <person name="Mulrain L."/>
            <person name="Navidi A."/>
            <person name="Naylor J."/>
            <person name="Negash T."/>
            <person name="Nguyen T."/>
            <person name="Nguyen N."/>
            <person name="Nicol R."/>
            <person name="Norbu C."/>
            <person name="Norbu N."/>
            <person name="Novod N."/>
            <person name="O'Neill B."/>
            <person name="Osman S."/>
            <person name="Markiewicz E."/>
            <person name="Oyono O.L."/>
            <person name="Patti C."/>
            <person name="Phunkhang P."/>
            <person name="Pierre F."/>
            <person name="Priest M."/>
            <person name="Raghuraman S."/>
            <person name="Rege F."/>
            <person name="Reyes R."/>
            <person name="Rise C."/>
            <person name="Rogov P."/>
            <person name="Ross K."/>
            <person name="Ryan E."/>
            <person name="Settipalli S."/>
            <person name="Shea T."/>
            <person name="Sherpa N."/>
            <person name="Shi L."/>
            <person name="Shih D."/>
            <person name="Sparrow T."/>
            <person name="Spaulding J."/>
            <person name="Stalker J."/>
            <person name="Stange-Thomann N."/>
            <person name="Stavropoulos S."/>
            <person name="Stone C."/>
            <person name="Strader C."/>
            <person name="Tesfaye S."/>
            <person name="Thomson T."/>
            <person name="Thoulutsang Y."/>
            <person name="Thoulutsang D."/>
            <person name="Topham K."/>
            <person name="Topping I."/>
            <person name="Tsamla T."/>
            <person name="Vassiliev H."/>
            <person name="Vo A."/>
            <person name="Wangchuk T."/>
            <person name="Wangdi T."/>
            <person name="Weiand M."/>
            <person name="Wilkinson J."/>
            <person name="Wilson A."/>
            <person name="Yadav S."/>
            <person name="Young G."/>
            <person name="Yu Q."/>
            <person name="Zembek L."/>
            <person name="Zhong D."/>
            <person name="Zimmer A."/>
            <person name="Zwirko Z."/>
            <person name="Jaffe D.B."/>
            <person name="Alvarez P."/>
            <person name="Brockman W."/>
            <person name="Butler J."/>
            <person name="Chin C."/>
            <person name="Gnerre S."/>
            <person name="Grabherr M."/>
            <person name="Kleber M."/>
            <person name="Mauceli E."/>
            <person name="MacCallum I."/>
        </authorList>
    </citation>
    <scope>NUCLEOTIDE SEQUENCE [LARGE SCALE GENOMIC DNA]</scope>
    <source>
        <strain evidence="3">white501</strain>
    </source>
</reference>
<proteinExistence type="predicted"/>
<protein>
    <submittedName>
        <fullName evidence="2">GD12720</fullName>
    </submittedName>
</protein>
<feature type="compositionally biased region" description="Basic and acidic residues" evidence="1">
    <location>
        <begin position="101"/>
        <end position="112"/>
    </location>
</feature>
<evidence type="ECO:0000313" key="3">
    <source>
        <dbReference type="Proteomes" id="UP000000304"/>
    </source>
</evidence>
<sequence length="112" mass="13092">MAWLLQWQSTVCSIPWKPTPDGYGRKQRWRRVWFWDNRHGGPSRAFECYSSSKGVVRRCRLSGAKPLPRNGANRMDLDAIGLDWNGTEPMPMSSSIEDLDREMLKKPRRRVD</sequence>
<organism evidence="2 3">
    <name type="scientific">Drosophila simulans</name>
    <name type="common">Fruit fly</name>
    <dbReference type="NCBI Taxonomy" id="7240"/>
    <lineage>
        <taxon>Eukaryota</taxon>
        <taxon>Metazoa</taxon>
        <taxon>Ecdysozoa</taxon>
        <taxon>Arthropoda</taxon>
        <taxon>Hexapoda</taxon>
        <taxon>Insecta</taxon>
        <taxon>Pterygota</taxon>
        <taxon>Neoptera</taxon>
        <taxon>Endopterygota</taxon>
        <taxon>Diptera</taxon>
        <taxon>Brachycera</taxon>
        <taxon>Muscomorpha</taxon>
        <taxon>Ephydroidea</taxon>
        <taxon>Drosophilidae</taxon>
        <taxon>Drosophila</taxon>
        <taxon>Sophophora</taxon>
    </lineage>
</organism>
<feature type="region of interest" description="Disordered" evidence="1">
    <location>
        <begin position="86"/>
        <end position="112"/>
    </location>
</feature>
<evidence type="ECO:0000313" key="2">
    <source>
        <dbReference type="EMBL" id="EDX10233.1"/>
    </source>
</evidence>